<feature type="coiled-coil region" evidence="1">
    <location>
        <begin position="75"/>
        <end position="102"/>
    </location>
</feature>
<evidence type="ECO:0000256" key="1">
    <source>
        <dbReference type="SAM" id="Coils"/>
    </source>
</evidence>
<gene>
    <name evidence="4 5" type="primary">LOC117568423</name>
</gene>
<dbReference type="GeneID" id="117568423"/>
<feature type="compositionally biased region" description="Polar residues" evidence="2">
    <location>
        <begin position="197"/>
        <end position="214"/>
    </location>
</feature>
<feature type="compositionally biased region" description="Acidic residues" evidence="2">
    <location>
        <begin position="218"/>
        <end position="239"/>
    </location>
</feature>
<dbReference type="AlphaFoldDB" id="A0A6P8WZP1"/>
<name>A0A6P8WZP1_DROAB</name>
<proteinExistence type="predicted"/>
<reference evidence="4 5" key="1">
    <citation type="submission" date="2025-04" db="UniProtKB">
        <authorList>
            <consortium name="RefSeq"/>
        </authorList>
    </citation>
    <scope>IDENTIFICATION</scope>
    <source>
        <strain evidence="4 5">15112-1751.03</strain>
        <tissue evidence="4 5">Whole Adult</tissue>
    </source>
</reference>
<evidence type="ECO:0000256" key="2">
    <source>
        <dbReference type="SAM" id="MobiDB-lite"/>
    </source>
</evidence>
<keyword evidence="1" id="KW-0175">Coiled coil</keyword>
<dbReference type="Proteomes" id="UP000515160">
    <property type="component" value="Chromosome 3"/>
</dbReference>
<accession>A0A6P8WZP1</accession>
<dbReference type="RefSeq" id="XP_034104963.1">
    <property type="nucleotide sequence ID" value="XM_034249072.2"/>
</dbReference>
<protein>
    <submittedName>
        <fullName evidence="4 5">Uncharacterized protein LOC117568423</fullName>
    </submittedName>
</protein>
<evidence type="ECO:0000313" key="4">
    <source>
        <dbReference type="RefSeq" id="XP_034104963.1"/>
    </source>
</evidence>
<sequence>MSCICQYIVNSSPPINGIDLLASVALPESAETGVAGATSSMSPEDTNLNTSKEAVTDDKKISVCISDLAACRSENWLLKKKLREYEVTIENLEQLMTTIVNKQHQVLSDMFQLRKRNHKLQIECNLQREFNSVERNALMKELHELKTRSQTQTMSGAEDEGEDGNRSADSEEFEKPQTDSEEACSSDLDSEEDDQSIVSSDASTAIFSGNSSPYSTESEADNSEDSEEDNNETDESESE</sequence>
<dbReference type="OrthoDB" id="7758747at2759"/>
<evidence type="ECO:0000313" key="3">
    <source>
        <dbReference type="Proteomes" id="UP000515160"/>
    </source>
</evidence>
<feature type="compositionally biased region" description="Basic and acidic residues" evidence="2">
    <location>
        <begin position="163"/>
        <end position="178"/>
    </location>
</feature>
<dbReference type="RefSeq" id="XP_034104964.1">
    <property type="nucleotide sequence ID" value="XM_034249073.2"/>
</dbReference>
<keyword evidence="3" id="KW-1185">Reference proteome</keyword>
<feature type="region of interest" description="Disordered" evidence="2">
    <location>
        <begin position="144"/>
        <end position="239"/>
    </location>
</feature>
<feature type="compositionally biased region" description="Acidic residues" evidence="2">
    <location>
        <begin position="179"/>
        <end position="195"/>
    </location>
</feature>
<evidence type="ECO:0000313" key="5">
    <source>
        <dbReference type="RefSeq" id="XP_034104964.1"/>
    </source>
</evidence>
<organism evidence="3 4">
    <name type="scientific">Drosophila albomicans</name>
    <name type="common">Fruit fly</name>
    <dbReference type="NCBI Taxonomy" id="7291"/>
    <lineage>
        <taxon>Eukaryota</taxon>
        <taxon>Metazoa</taxon>
        <taxon>Ecdysozoa</taxon>
        <taxon>Arthropoda</taxon>
        <taxon>Hexapoda</taxon>
        <taxon>Insecta</taxon>
        <taxon>Pterygota</taxon>
        <taxon>Neoptera</taxon>
        <taxon>Endopterygota</taxon>
        <taxon>Diptera</taxon>
        <taxon>Brachycera</taxon>
        <taxon>Muscomorpha</taxon>
        <taxon>Ephydroidea</taxon>
        <taxon>Drosophilidae</taxon>
        <taxon>Drosophila</taxon>
    </lineage>
</organism>